<sequence length="120" mass="13095">MVVCQRTSATLQGRKASGTMASGRSLAGTSSLFVGLYGSEGAVEGEEDKVFVGWRGKRGEMERTLSDVIERAEGIGGGEKDKVMGVWFMMGRYEQARECYERFTGFCSNNGEWRESLSGA</sequence>
<keyword evidence="2" id="KW-1185">Reference proteome</keyword>
<dbReference type="Proteomes" id="UP001165065">
    <property type="component" value="Unassembled WGS sequence"/>
</dbReference>
<name>A0A9W7GFD7_9STRA</name>
<reference evidence="2" key="1">
    <citation type="journal article" date="2023" name="Commun. Biol.">
        <title>Genome analysis of Parmales, the sister group of diatoms, reveals the evolutionary specialization of diatoms from phago-mixotrophs to photoautotrophs.</title>
        <authorList>
            <person name="Ban H."/>
            <person name="Sato S."/>
            <person name="Yoshikawa S."/>
            <person name="Yamada K."/>
            <person name="Nakamura Y."/>
            <person name="Ichinomiya M."/>
            <person name="Sato N."/>
            <person name="Blanc-Mathieu R."/>
            <person name="Endo H."/>
            <person name="Kuwata A."/>
            <person name="Ogata H."/>
        </authorList>
    </citation>
    <scope>NUCLEOTIDE SEQUENCE [LARGE SCALE GENOMIC DNA]</scope>
</reference>
<accession>A0A9W7GFD7</accession>
<dbReference type="AlphaFoldDB" id="A0A9W7GFD7"/>
<dbReference type="EMBL" id="BRYA01000225">
    <property type="protein sequence ID" value="GMI44789.1"/>
    <property type="molecule type" value="Genomic_DNA"/>
</dbReference>
<evidence type="ECO:0000313" key="2">
    <source>
        <dbReference type="Proteomes" id="UP001165065"/>
    </source>
</evidence>
<comment type="caution">
    <text evidence="1">The sequence shown here is derived from an EMBL/GenBank/DDBJ whole genome shotgun (WGS) entry which is preliminary data.</text>
</comment>
<gene>
    <name evidence="1" type="ORF">TrCOL_g4199</name>
</gene>
<organism evidence="1 2">
    <name type="scientific">Triparma columacea</name>
    <dbReference type="NCBI Taxonomy" id="722753"/>
    <lineage>
        <taxon>Eukaryota</taxon>
        <taxon>Sar</taxon>
        <taxon>Stramenopiles</taxon>
        <taxon>Ochrophyta</taxon>
        <taxon>Bolidophyceae</taxon>
        <taxon>Parmales</taxon>
        <taxon>Triparmaceae</taxon>
        <taxon>Triparma</taxon>
    </lineage>
</organism>
<proteinExistence type="predicted"/>
<evidence type="ECO:0000313" key="1">
    <source>
        <dbReference type="EMBL" id="GMI44789.1"/>
    </source>
</evidence>
<protein>
    <submittedName>
        <fullName evidence="1">Uncharacterized protein</fullName>
    </submittedName>
</protein>